<proteinExistence type="inferred from homology"/>
<feature type="transmembrane region" description="Helical" evidence="7">
    <location>
        <begin position="126"/>
        <end position="146"/>
    </location>
</feature>
<keyword evidence="4 7" id="KW-0812">Transmembrane</keyword>
<keyword evidence="2 7" id="KW-0813">Transport</keyword>
<dbReference type="PANTHER" id="PTHR30193:SF1">
    <property type="entry name" value="ABC TRANSPORTER PERMEASE PROTEIN YESP-RELATED"/>
    <property type="match status" value="1"/>
</dbReference>
<evidence type="ECO:0000313" key="10">
    <source>
        <dbReference type="Proteomes" id="UP000265715"/>
    </source>
</evidence>
<evidence type="ECO:0000256" key="5">
    <source>
        <dbReference type="ARBA" id="ARBA00022989"/>
    </source>
</evidence>
<feature type="transmembrane region" description="Helical" evidence="7">
    <location>
        <begin position="219"/>
        <end position="237"/>
    </location>
</feature>
<dbReference type="Proteomes" id="UP000265715">
    <property type="component" value="Unassembled WGS sequence"/>
</dbReference>
<dbReference type="InterPro" id="IPR000515">
    <property type="entry name" value="MetI-like"/>
</dbReference>
<dbReference type="RefSeq" id="WP_119313373.1">
    <property type="nucleotide sequence ID" value="NZ_QXDL01000002.1"/>
</dbReference>
<dbReference type="AlphaFoldDB" id="A0A399F2A1"/>
<reference evidence="9 10" key="1">
    <citation type="submission" date="2018-08" db="EMBL/GenBank/DDBJ databases">
        <title>Meiothermus terrae DSM 26712 genome sequencing project.</title>
        <authorList>
            <person name="Da Costa M.S."/>
            <person name="Albuquerque L."/>
            <person name="Raposo P."/>
            <person name="Froufe H.J.C."/>
            <person name="Barroso C.S."/>
            <person name="Egas C."/>
        </authorList>
    </citation>
    <scope>NUCLEOTIDE SEQUENCE [LARGE SCALE GENOMIC DNA]</scope>
    <source>
        <strain evidence="9 10">DSM 26712</strain>
    </source>
</reference>
<dbReference type="PANTHER" id="PTHR30193">
    <property type="entry name" value="ABC TRANSPORTER PERMEASE PROTEIN"/>
    <property type="match status" value="1"/>
</dbReference>
<dbReference type="CDD" id="cd06261">
    <property type="entry name" value="TM_PBP2"/>
    <property type="match status" value="1"/>
</dbReference>
<keyword evidence="5 7" id="KW-1133">Transmembrane helix</keyword>
<dbReference type="InterPro" id="IPR035906">
    <property type="entry name" value="MetI-like_sf"/>
</dbReference>
<comment type="subcellular location">
    <subcellularLocation>
        <location evidence="1 7">Cell membrane</location>
        <topology evidence="1 7">Multi-pass membrane protein</topology>
    </subcellularLocation>
</comment>
<dbReference type="PROSITE" id="PS50928">
    <property type="entry name" value="ABC_TM1"/>
    <property type="match status" value="1"/>
</dbReference>
<evidence type="ECO:0000313" key="9">
    <source>
        <dbReference type="EMBL" id="RIH90867.1"/>
    </source>
</evidence>
<evidence type="ECO:0000256" key="6">
    <source>
        <dbReference type="ARBA" id="ARBA00023136"/>
    </source>
</evidence>
<feature type="transmembrane region" description="Helical" evidence="7">
    <location>
        <begin position="175"/>
        <end position="198"/>
    </location>
</feature>
<evidence type="ECO:0000256" key="4">
    <source>
        <dbReference type="ARBA" id="ARBA00022692"/>
    </source>
</evidence>
<gene>
    <name evidence="9" type="primary">lacF_1</name>
    <name evidence="9" type="ORF">Mterra_00091</name>
</gene>
<dbReference type="GO" id="GO:0005886">
    <property type="term" value="C:plasma membrane"/>
    <property type="evidence" value="ECO:0007669"/>
    <property type="project" value="UniProtKB-SubCell"/>
</dbReference>
<keyword evidence="3" id="KW-1003">Cell membrane</keyword>
<feature type="transmembrane region" description="Helical" evidence="7">
    <location>
        <begin position="280"/>
        <end position="302"/>
    </location>
</feature>
<dbReference type="GO" id="GO:0055085">
    <property type="term" value="P:transmembrane transport"/>
    <property type="evidence" value="ECO:0007669"/>
    <property type="project" value="InterPro"/>
</dbReference>
<feature type="transmembrane region" description="Helical" evidence="7">
    <location>
        <begin position="93"/>
        <end position="114"/>
    </location>
</feature>
<evidence type="ECO:0000256" key="7">
    <source>
        <dbReference type="RuleBase" id="RU363032"/>
    </source>
</evidence>
<dbReference type="OrthoDB" id="34224at2"/>
<feature type="domain" description="ABC transmembrane type-1" evidence="8">
    <location>
        <begin position="89"/>
        <end position="301"/>
    </location>
</feature>
<comment type="similarity">
    <text evidence="7">Belongs to the binding-protein-dependent transport system permease family.</text>
</comment>
<comment type="caution">
    <text evidence="9">The sequence shown here is derived from an EMBL/GenBank/DDBJ whole genome shotgun (WGS) entry which is preliminary data.</text>
</comment>
<protein>
    <submittedName>
        <fullName evidence="9">Lactose transport system permease protein LacF</fullName>
    </submittedName>
</protein>
<keyword evidence="6 7" id="KW-0472">Membrane</keyword>
<dbReference type="Gene3D" id="1.10.3720.10">
    <property type="entry name" value="MetI-like"/>
    <property type="match status" value="1"/>
</dbReference>
<evidence type="ECO:0000256" key="3">
    <source>
        <dbReference type="ARBA" id="ARBA00022475"/>
    </source>
</evidence>
<evidence type="ECO:0000256" key="1">
    <source>
        <dbReference type="ARBA" id="ARBA00004651"/>
    </source>
</evidence>
<name>A0A399F2A1_9DEIN</name>
<keyword evidence="10" id="KW-1185">Reference proteome</keyword>
<organism evidence="9 10">
    <name type="scientific">Calidithermus terrae</name>
    <dbReference type="NCBI Taxonomy" id="1408545"/>
    <lineage>
        <taxon>Bacteria</taxon>
        <taxon>Thermotogati</taxon>
        <taxon>Deinococcota</taxon>
        <taxon>Deinococci</taxon>
        <taxon>Thermales</taxon>
        <taxon>Thermaceae</taxon>
        <taxon>Calidithermus</taxon>
    </lineage>
</organism>
<dbReference type="Pfam" id="PF00528">
    <property type="entry name" value="BPD_transp_1"/>
    <property type="match status" value="1"/>
</dbReference>
<evidence type="ECO:0000256" key="2">
    <source>
        <dbReference type="ARBA" id="ARBA00022448"/>
    </source>
</evidence>
<dbReference type="InterPro" id="IPR051393">
    <property type="entry name" value="ABC_transporter_permease"/>
</dbReference>
<sequence length="314" mass="34559">MEREPPARSSRPHPRRGAAWLARRGAREHTALLGMLAPYLVGTAVLVALPALLSLVIAFTRYDALGAPVWVGLDNFRALGEDSLFWTAVRNSLVFVVLAVPLRVLGALALALLLQRPGRGAGFFRMAVFFPTVVPDVAYALIWLWIFNPVYGPLNLALEALGLPVSPWLAEGNTALLAIVIMAAFQIGEGFVVLLAGLQNVPEEYYQSAALDGARRWQQFRFITLPLLAPWLLLLTLRDVILSAQNTFTPAFLMTGGGPYYATLFLPLRMYQEAFDSFRFGTAAAMMLLLLLGVGLLLLLVYRVVRGWGYSDEQ</sequence>
<dbReference type="EMBL" id="QXDL01000002">
    <property type="protein sequence ID" value="RIH90867.1"/>
    <property type="molecule type" value="Genomic_DNA"/>
</dbReference>
<dbReference type="SUPFAM" id="SSF161098">
    <property type="entry name" value="MetI-like"/>
    <property type="match status" value="1"/>
</dbReference>
<accession>A0A399F2A1</accession>
<feature type="transmembrane region" description="Helical" evidence="7">
    <location>
        <begin position="249"/>
        <end position="268"/>
    </location>
</feature>
<evidence type="ECO:0000259" key="8">
    <source>
        <dbReference type="PROSITE" id="PS50928"/>
    </source>
</evidence>
<feature type="transmembrane region" description="Helical" evidence="7">
    <location>
        <begin position="31"/>
        <end position="59"/>
    </location>
</feature>